<dbReference type="PANTHER" id="PTHR10663:SF388">
    <property type="entry name" value="GOLGI-SPECIFIC BREFELDIN A-RESISTANCE GUANINE NUCLEOTIDE EXCHANGE FACTOR 1"/>
    <property type="match status" value="1"/>
</dbReference>
<dbReference type="GeneID" id="15805607"/>
<dbReference type="Pfam" id="PF01369">
    <property type="entry name" value="Sec7"/>
    <property type="match status" value="1"/>
</dbReference>
<protein>
    <submittedName>
        <fullName evidence="4">Sec7 domain-containing protein</fullName>
    </submittedName>
</protein>
<dbReference type="GO" id="GO:0032012">
    <property type="term" value="P:regulation of ARF protein signal transduction"/>
    <property type="evidence" value="ECO:0007669"/>
    <property type="project" value="InterPro"/>
</dbReference>
<dbReference type="eggNOG" id="KOG0928">
    <property type="taxonomic scope" value="Eukaryota"/>
</dbReference>
<dbReference type="OrthoDB" id="18431at2759"/>
<evidence type="ECO:0000256" key="2">
    <source>
        <dbReference type="SAM" id="Phobius"/>
    </source>
</evidence>
<organism evidence="4 5">
    <name type="scientific">Theileria equi strain WA</name>
    <dbReference type="NCBI Taxonomy" id="1537102"/>
    <lineage>
        <taxon>Eukaryota</taxon>
        <taxon>Sar</taxon>
        <taxon>Alveolata</taxon>
        <taxon>Apicomplexa</taxon>
        <taxon>Aconoidasida</taxon>
        <taxon>Piroplasmida</taxon>
        <taxon>Theileriidae</taxon>
        <taxon>Theileria</taxon>
    </lineage>
</organism>
<dbReference type="Pfam" id="PF12783">
    <property type="entry name" value="Sec7-like_HUS"/>
    <property type="match status" value="1"/>
</dbReference>
<proteinExistence type="predicted"/>
<keyword evidence="2" id="KW-1133">Transmembrane helix</keyword>
<keyword evidence="2" id="KW-0472">Membrane</keyword>
<evidence type="ECO:0000313" key="4">
    <source>
        <dbReference type="EMBL" id="AFZ81715.1"/>
    </source>
</evidence>
<dbReference type="Gene3D" id="1.10.1000.11">
    <property type="entry name" value="Arf Nucleotide-binding Site Opener,domain 2"/>
    <property type="match status" value="1"/>
</dbReference>
<dbReference type="EMBL" id="CP001670">
    <property type="protein sequence ID" value="AFZ81715.1"/>
    <property type="molecule type" value="Genomic_DNA"/>
</dbReference>
<name>L0B1K7_THEEQ</name>
<reference evidence="4 5" key="1">
    <citation type="journal article" date="2012" name="BMC Genomics">
        <title>Comparative genomic analysis and phylogenetic position of Theileria equi.</title>
        <authorList>
            <person name="Kappmeyer L.S."/>
            <person name="Thiagarajan M."/>
            <person name="Herndon D.R."/>
            <person name="Ramsay J.D."/>
            <person name="Caler E."/>
            <person name="Djikeng A."/>
            <person name="Gillespie J.J."/>
            <person name="Lau A.O."/>
            <person name="Roalson E.H."/>
            <person name="Silva J.C."/>
            <person name="Silva M.G."/>
            <person name="Suarez C.E."/>
            <person name="Ueti M.W."/>
            <person name="Nene V.M."/>
            <person name="Mealey R.H."/>
            <person name="Knowles D.P."/>
            <person name="Brayton K.A."/>
        </authorList>
    </citation>
    <scope>NUCLEOTIDE SEQUENCE [LARGE SCALE GENOMIC DNA]</scope>
    <source>
        <strain evidence="4 5">WA</strain>
    </source>
</reference>
<dbReference type="GO" id="GO:0005085">
    <property type="term" value="F:guanyl-nucleotide exchange factor activity"/>
    <property type="evidence" value="ECO:0007669"/>
    <property type="project" value="InterPro"/>
</dbReference>
<feature type="domain" description="SEC7" evidence="3">
    <location>
        <begin position="522"/>
        <end position="830"/>
    </location>
</feature>
<keyword evidence="2" id="KW-0812">Transmembrane</keyword>
<sequence>MGCDCPKSRTRSLEIIRLEAYNILSILRSRMQSTPSYSSTSNLVPILGSDTSSYKSNEINLIRKFRTLISNISTHSDNFLELEYIRPFLEILEGYDGKNANIVIATLETLSNLSKYDLLCFNPEVSHELLNTIFDSILSLFSKVVEQKEDFLIIKLLSCLEFLLLSKLGIFINANNITRMINLFIVLITIRNRNSIVRKFFHQKIVEILLASLNNEKTDEPDVFKNLSSKRTAIYLFISLLIMSMTNTNTFTLSIEDSYLSLADKQVLTEFRSTMLPIIQNAVTYQNFSNEFHDDICKIGLVTLNYSLEFNLLNLEDILDITPVIQTHITHSIYRLLFNDSIGIYSLVLRVFWNLFVNFRSYIKSQIEIFITHLLGTITNFISSSRCLIKPEIVDMNMEFILDLCKHPELLVEIYLNYDCDIRCSNIFDLLIKTLISCLTSFDDDNLTNTNNQQRTKRNIGKGSNKKKFVTSPQHRLSSHNIEGISWNYEIMGAYGIKKILKFLTSNDMEDSENRNSKLNSEIIEQKKWKDELSNAANIFNRSYAESEWISSIKELNLINNVENSNDIAIFIKYTPDLDLKRVGEYLGTHKNPEFIRSVLNNFAGLHCFSGLPVVMAIRYFLSSFRLPGESQQIERIIETFAKVYFESQPIKKVDCSSEEKDSPRWIILEKHYWELVYSQPNTNAAPVEYTPDTIGDINFVFQKYLISKDLVPLITRERFTKICESLNEINNLKSDMVVNEVNLEADNDVKETHIIHSSEIKTGFVSLENSDVIFVLAYSIIMLNTDLHNQQIKNKMKLEDFIRNNKGINGGKNLPFEFLEDIYLSIKNHEIKLHQNIELTDISSYDQHFWVDHVLERQKILGKYITDVSSDSFFIKEHLLKIFCHNNLVKFVNELFLNAKSVNELKQPIRIFWLLIRLGLKFKKYDLINTIFQLTSINVTYSLTYRCQISIAFIFNVLAVASDFFDFESWSKTMDIVLRLYCLNLLPMSFAAFDLDSRIYGMYEPLNDSLIAPSIRFKRNTDLKKNVGWLGGWTNFIPFNRTNSNTNDLNNQSALTCDKYLDNEELDMEDHHSLLFLFDVQSATKDILENRFFDAYLLRNKFSPIYSTEDEDAINEVTKALGNDVDKEELLPQVLSYMNMRLAFLNIYKLDDLFMGAVSLSSYPSFLYCLKVIILGIFKPNISDDSETVINENDTTSQEKTHMPKLGTVKMDVTPLNVGSILDPSQVVLNAFRDKIASIFNLGIFARIITFVLKDYKDINQGGNEDVLKKQKIVLAYTIRCFDILCKIFIIDTAIPHLPSLKYILKTFGLEDCEYGVIETSETHGPLNLEQSSKTLEKTNSVLYSHICTTLLRLILWFSENSSMNVDSSRESPDEKDSESLSVENMNKHTYVTTVFDIYHTMCAWLLHLIIHFENKVLSRHFDALAKVLYNLAGNQDILYDDYLVNLILCALQRIVNPHLPFYNSYEIASTHSRGQKRNDLHCSNGSIITLLLRGSKCLVDLDSSYIARTAAQTLLSMALFSKPLIDSKNGRPTKASDWSENLIAIQLLIEFKSFTNDNSTNIEYLWLLSLHCLSIIFSVGPIEVSNESIRGMNKLLLQESYPATKCTEITQIVRIFDYILAPMLTSKFQYPLPREHITLPLEEIMDSEPQNKNFWHIENPFMDINGCDTNIENDASDNIWMSDIIVKYLEECVNMDMEDISDRKASATNLICHTILSKLNILITGEIHNYEDISKHVGSNLECILQSSDGGKCSEFCLKQFIVIIQYVLNVIIPSNGEIHNGINRDTYLETLKNFILVLLTTPELKLAPEGCITHFYNDTELKNCLGILDGISDLEGVSPGEYVLSALLAHTLSVSDLLKDLFLDIMKVVFPSKEYDK</sequence>
<dbReference type="GO" id="GO:0016192">
    <property type="term" value="P:vesicle-mediated transport"/>
    <property type="evidence" value="ECO:0007669"/>
    <property type="project" value="UniProtKB-ARBA"/>
</dbReference>
<dbReference type="SMART" id="SM00222">
    <property type="entry name" value="Sec7"/>
    <property type="match status" value="1"/>
</dbReference>
<dbReference type="SUPFAM" id="SSF48371">
    <property type="entry name" value="ARM repeat"/>
    <property type="match status" value="1"/>
</dbReference>
<gene>
    <name evidence="4" type="ORF">BEWA_011330</name>
</gene>
<dbReference type="VEuPathDB" id="PiroplasmaDB:BEWA_011330"/>
<dbReference type="GO" id="GO:0012505">
    <property type="term" value="C:endomembrane system"/>
    <property type="evidence" value="ECO:0007669"/>
    <property type="project" value="UniProtKB-ARBA"/>
</dbReference>
<dbReference type="RefSeq" id="XP_004831381.1">
    <property type="nucleotide sequence ID" value="XM_004831324.1"/>
</dbReference>
<dbReference type="InterPro" id="IPR000904">
    <property type="entry name" value="Sec7_dom"/>
</dbReference>
<feature type="compositionally biased region" description="Basic residues" evidence="1">
    <location>
        <begin position="455"/>
        <end position="469"/>
    </location>
</feature>
<keyword evidence="5" id="KW-1185">Reference proteome</keyword>
<dbReference type="InterPro" id="IPR016024">
    <property type="entry name" value="ARM-type_fold"/>
</dbReference>
<evidence type="ECO:0000256" key="1">
    <source>
        <dbReference type="SAM" id="MobiDB-lite"/>
    </source>
</evidence>
<feature type="region of interest" description="Disordered" evidence="1">
    <location>
        <begin position="450"/>
        <end position="469"/>
    </location>
</feature>
<dbReference type="InterPro" id="IPR023394">
    <property type="entry name" value="Sec7_C_sf"/>
</dbReference>
<feature type="transmembrane region" description="Helical" evidence="2">
    <location>
        <begin position="168"/>
        <end position="190"/>
    </location>
</feature>
<dbReference type="KEGG" id="beq:BEWA_011330"/>
<dbReference type="Gene3D" id="1.10.220.20">
    <property type="match status" value="1"/>
</dbReference>
<evidence type="ECO:0000313" key="5">
    <source>
        <dbReference type="Proteomes" id="UP000031512"/>
    </source>
</evidence>
<dbReference type="STRING" id="1537102.L0B1K7"/>
<dbReference type="PANTHER" id="PTHR10663">
    <property type="entry name" value="GUANYL-NUCLEOTIDE EXCHANGE FACTOR"/>
    <property type="match status" value="1"/>
</dbReference>
<dbReference type="CDD" id="cd00171">
    <property type="entry name" value="Sec7"/>
    <property type="match status" value="1"/>
</dbReference>
<feature type="transmembrane region" description="Helical" evidence="2">
    <location>
        <begin position="234"/>
        <end position="255"/>
    </location>
</feature>
<accession>L0B1K7</accession>
<dbReference type="InterPro" id="IPR035999">
    <property type="entry name" value="Sec7_dom_sf"/>
</dbReference>
<dbReference type="Proteomes" id="UP000031512">
    <property type="component" value="Chromosome 3"/>
</dbReference>
<evidence type="ECO:0000259" key="3">
    <source>
        <dbReference type="PROSITE" id="PS50190"/>
    </source>
</evidence>
<dbReference type="SUPFAM" id="SSF48425">
    <property type="entry name" value="Sec7 domain"/>
    <property type="match status" value="1"/>
</dbReference>
<dbReference type="InterPro" id="IPR032691">
    <property type="entry name" value="Mon2/Sec7/BIG1-like_HUS"/>
</dbReference>
<dbReference type="PROSITE" id="PS50190">
    <property type="entry name" value="SEC7"/>
    <property type="match status" value="1"/>
</dbReference>
<dbReference type="GO" id="GO:0005737">
    <property type="term" value="C:cytoplasm"/>
    <property type="evidence" value="ECO:0007669"/>
    <property type="project" value="UniProtKB-ARBA"/>
</dbReference>